<protein>
    <submittedName>
        <fullName evidence="1">Unannotated protein</fullName>
    </submittedName>
</protein>
<proteinExistence type="predicted"/>
<evidence type="ECO:0000313" key="1">
    <source>
        <dbReference type="EMBL" id="CAB4621935.1"/>
    </source>
</evidence>
<accession>A0A6J6ID18</accession>
<name>A0A6J6ID18_9ZZZZ</name>
<organism evidence="1">
    <name type="scientific">freshwater metagenome</name>
    <dbReference type="NCBI Taxonomy" id="449393"/>
    <lineage>
        <taxon>unclassified sequences</taxon>
        <taxon>metagenomes</taxon>
        <taxon>ecological metagenomes</taxon>
    </lineage>
</organism>
<sequence>MSSGSASPSFTEFSGWDVRAPRVGETAFVRAMLDKSFSTPADTNVPFALAQSVPGAAPYFVQPATLGRHDRLETASQPTRLNDRWGYGSVDVIYGDADDGQITCAYWCHVWTIRNLDSTTPVPSGGGLSVGATPMGLISYGSAQGTLVAGSAADLAARTSVTTFTINVDPWDTTQTAEASFSGTSIDVVTAARWPGMAPEVQTSFSNVMVSVVLNHAGTDSVIGICFYSGICLADDGNGTTFLPTTAVTIGARLGMTLTTGSLGFTPTSADTVTVYTSAPWGVTAMSSPLPLNPPVIARSTTGSGSVSVVGQSMGVTLDDQPSLASPVIFPLVGGAIGWQLYDARGALATFGHDFFMYIFGNERVAAIFMMLTSVALNMVPAFAYLNAATCGSWRCAAETVGLQTIGLAVKGLTSGISAGVKWFKAKQAAMGVVETQSRIGVFIGKAQTAVRNAAAVPGAKLASYVPLRVKMAMSGEASVLSSLAKSYLTNVGIKVTVGEIKEPAMYVLEAAMGGTSTATTKTALPAVRPQLGIGRSAGNDPGFSVQNNITDRIGDGIIAVETSSDQVVLDNWQRAIQNAYDKALNGGSTPTTDIGYGPGVGYRLNEFFSSVTSISIPDLASVDLAASTVTVDAMRYPNDMGTEPWRVAGNLGTCDLQGKCTMKSGLSAIVMSGSVMISGVFPQEISWVPAGAWLRVTVNAVPKSGNTVRTFVGRNDIKFPGKKYDCNFALQKMQAHVNRYGYAADTDKPIVITYSADGTPSLDRITYGVLHRQIALCDDIDAMWSHTAPIGNDPVDTRGGVADPLAAASFDPARNYSPHTAMLIGGF</sequence>
<gene>
    <name evidence="1" type="ORF">UFOPK1835_01854</name>
</gene>
<reference evidence="1" key="1">
    <citation type="submission" date="2020-05" db="EMBL/GenBank/DDBJ databases">
        <authorList>
            <person name="Chiriac C."/>
            <person name="Salcher M."/>
            <person name="Ghai R."/>
            <person name="Kavagutti S V."/>
        </authorList>
    </citation>
    <scope>NUCLEOTIDE SEQUENCE</scope>
</reference>
<dbReference type="AlphaFoldDB" id="A0A6J6ID18"/>
<dbReference type="EMBL" id="CAEZUP010000108">
    <property type="protein sequence ID" value="CAB4621935.1"/>
    <property type="molecule type" value="Genomic_DNA"/>
</dbReference>